<organism evidence="5 6">
    <name type="scientific">Biomphalaria glabrata</name>
    <name type="common">Bloodfluke planorb</name>
    <name type="synonym">Freshwater snail</name>
    <dbReference type="NCBI Taxonomy" id="6526"/>
    <lineage>
        <taxon>Eukaryota</taxon>
        <taxon>Metazoa</taxon>
        <taxon>Spiralia</taxon>
        <taxon>Lophotrochozoa</taxon>
        <taxon>Mollusca</taxon>
        <taxon>Gastropoda</taxon>
        <taxon>Heterobranchia</taxon>
        <taxon>Euthyneura</taxon>
        <taxon>Panpulmonata</taxon>
        <taxon>Hygrophila</taxon>
        <taxon>Lymnaeoidea</taxon>
        <taxon>Planorbidae</taxon>
        <taxon>Biomphalaria</taxon>
    </lineage>
</organism>
<dbReference type="SUPFAM" id="SSF48726">
    <property type="entry name" value="Immunoglobulin"/>
    <property type="match status" value="2"/>
</dbReference>
<proteinExistence type="predicted"/>
<keyword evidence="1" id="KW-0732">Signal</keyword>
<dbReference type="InterPro" id="IPR003599">
    <property type="entry name" value="Ig_sub"/>
</dbReference>
<evidence type="ECO:0000313" key="6">
    <source>
        <dbReference type="Proteomes" id="UP000076420"/>
    </source>
</evidence>
<dbReference type="STRING" id="6526.A0A2C9KT75"/>
<dbReference type="PANTHER" id="PTHR45080">
    <property type="entry name" value="CONTACTIN 5"/>
    <property type="match status" value="1"/>
</dbReference>
<dbReference type="InterPro" id="IPR007110">
    <property type="entry name" value="Ig-like_dom"/>
</dbReference>
<dbReference type="GO" id="GO:0007156">
    <property type="term" value="P:homophilic cell adhesion via plasma membrane adhesion molecules"/>
    <property type="evidence" value="ECO:0007669"/>
    <property type="project" value="TreeGrafter"/>
</dbReference>
<evidence type="ECO:0000256" key="1">
    <source>
        <dbReference type="ARBA" id="ARBA00022729"/>
    </source>
</evidence>
<accession>A0A2C9KT75</accession>
<dbReference type="CDD" id="cd00096">
    <property type="entry name" value="Ig"/>
    <property type="match status" value="1"/>
</dbReference>
<dbReference type="Gene3D" id="2.60.40.10">
    <property type="entry name" value="Immunoglobulins"/>
    <property type="match status" value="2"/>
</dbReference>
<evidence type="ECO:0000256" key="3">
    <source>
        <dbReference type="ARBA" id="ARBA00023319"/>
    </source>
</evidence>
<dbReference type="PANTHER" id="PTHR45080:SF8">
    <property type="entry name" value="IG-LIKE DOMAIN-CONTAINING PROTEIN"/>
    <property type="match status" value="1"/>
</dbReference>
<evidence type="ECO:0000259" key="4">
    <source>
        <dbReference type="PROSITE" id="PS50835"/>
    </source>
</evidence>
<dbReference type="InterPro" id="IPR050958">
    <property type="entry name" value="Cell_Adh-Cytoskel_Orgn"/>
</dbReference>
<name>A0A2C9KT75_BIOGL</name>
<dbReference type="VEuPathDB" id="VectorBase:BGLAX_039788"/>
<dbReference type="InterPro" id="IPR013783">
    <property type="entry name" value="Ig-like_fold"/>
</dbReference>
<gene>
    <name evidence="5" type="primary">106076800</name>
</gene>
<dbReference type="Proteomes" id="UP000076420">
    <property type="component" value="Unassembled WGS sequence"/>
</dbReference>
<dbReference type="SMART" id="SM00409">
    <property type="entry name" value="IG"/>
    <property type="match status" value="1"/>
</dbReference>
<dbReference type="InterPro" id="IPR003598">
    <property type="entry name" value="Ig_sub2"/>
</dbReference>
<evidence type="ECO:0000256" key="2">
    <source>
        <dbReference type="ARBA" id="ARBA00023157"/>
    </source>
</evidence>
<keyword evidence="3" id="KW-0393">Immunoglobulin domain</keyword>
<feature type="domain" description="Ig-like" evidence="4">
    <location>
        <begin position="100"/>
        <end position="147"/>
    </location>
</feature>
<dbReference type="FunFam" id="2.60.40.10:FF:000032">
    <property type="entry name" value="palladin isoform X1"/>
    <property type="match status" value="1"/>
</dbReference>
<dbReference type="KEGG" id="bgt:106076800"/>
<sequence>VPIISLNQTNVTFIEATSTVTLACNVTGYPPVTLVYWEKDQQVLNTSALSTRYTGSTLASPSLTILNISRVDAGTYSCVATNSEGTRRSSPISVTVNYPPDLTVDYSDITKILETTVTLTCVVSANPAVTYFHWLKDDILLDMSRNT</sequence>
<keyword evidence="2" id="KW-1015">Disulfide bond</keyword>
<dbReference type="EnsemblMetazoa" id="BGLB023282-RA">
    <property type="protein sequence ID" value="BGLB023282-PA"/>
    <property type="gene ID" value="BGLB023282"/>
</dbReference>
<dbReference type="Pfam" id="PF13927">
    <property type="entry name" value="Ig_3"/>
    <property type="match status" value="1"/>
</dbReference>
<evidence type="ECO:0000313" key="5">
    <source>
        <dbReference type="EnsemblMetazoa" id="BGLB023282-PA"/>
    </source>
</evidence>
<dbReference type="InterPro" id="IPR036179">
    <property type="entry name" value="Ig-like_dom_sf"/>
</dbReference>
<dbReference type="SMART" id="SM00408">
    <property type="entry name" value="IGc2"/>
    <property type="match status" value="1"/>
</dbReference>
<dbReference type="VEuPathDB" id="VectorBase:BGLB023282"/>
<feature type="domain" description="Ig-like" evidence="4">
    <location>
        <begin position="2"/>
        <end position="93"/>
    </location>
</feature>
<dbReference type="PROSITE" id="PS50835">
    <property type="entry name" value="IG_LIKE"/>
    <property type="match status" value="2"/>
</dbReference>
<dbReference type="AlphaFoldDB" id="A0A2C9KT75"/>
<reference evidence="5" key="1">
    <citation type="submission" date="2020-05" db="UniProtKB">
        <authorList>
            <consortium name="EnsemblMetazoa"/>
        </authorList>
    </citation>
    <scope>IDENTIFICATION</scope>
    <source>
        <strain evidence="5">BB02</strain>
    </source>
</reference>
<protein>
    <recommendedName>
        <fullName evidence="4">Ig-like domain-containing protein</fullName>
    </recommendedName>
</protein>
<dbReference type="GO" id="GO:0005886">
    <property type="term" value="C:plasma membrane"/>
    <property type="evidence" value="ECO:0007669"/>
    <property type="project" value="TreeGrafter"/>
</dbReference>